<feature type="compositionally biased region" description="Basic and acidic residues" evidence="1">
    <location>
        <begin position="912"/>
        <end position="921"/>
    </location>
</feature>
<feature type="compositionally biased region" description="Low complexity" evidence="1">
    <location>
        <begin position="1077"/>
        <end position="1087"/>
    </location>
</feature>
<protein>
    <submittedName>
        <fullName evidence="3">C2H2-type domain-containing protein</fullName>
    </submittedName>
</protein>
<organism evidence="2 3">
    <name type="scientific">Acrobeloides nanus</name>
    <dbReference type="NCBI Taxonomy" id="290746"/>
    <lineage>
        <taxon>Eukaryota</taxon>
        <taxon>Metazoa</taxon>
        <taxon>Ecdysozoa</taxon>
        <taxon>Nematoda</taxon>
        <taxon>Chromadorea</taxon>
        <taxon>Rhabditida</taxon>
        <taxon>Tylenchina</taxon>
        <taxon>Cephalobomorpha</taxon>
        <taxon>Cephaloboidea</taxon>
        <taxon>Cephalobidae</taxon>
        <taxon>Acrobeloides</taxon>
    </lineage>
</organism>
<feature type="compositionally biased region" description="Polar residues" evidence="1">
    <location>
        <begin position="927"/>
        <end position="945"/>
    </location>
</feature>
<feature type="compositionally biased region" description="Basic residues" evidence="1">
    <location>
        <begin position="953"/>
        <end position="980"/>
    </location>
</feature>
<proteinExistence type="predicted"/>
<keyword evidence="2" id="KW-1185">Reference proteome</keyword>
<feature type="region of interest" description="Disordered" evidence="1">
    <location>
        <begin position="1026"/>
        <end position="1103"/>
    </location>
</feature>
<name>A0A914D484_9BILA</name>
<evidence type="ECO:0000313" key="2">
    <source>
        <dbReference type="Proteomes" id="UP000887540"/>
    </source>
</evidence>
<reference evidence="3" key="1">
    <citation type="submission" date="2022-11" db="UniProtKB">
        <authorList>
            <consortium name="WormBaseParasite"/>
        </authorList>
    </citation>
    <scope>IDENTIFICATION</scope>
</reference>
<accession>A0A914D484</accession>
<dbReference type="Proteomes" id="UP000887540">
    <property type="component" value="Unplaced"/>
</dbReference>
<evidence type="ECO:0000313" key="3">
    <source>
        <dbReference type="WBParaSite" id="ACRNAN_scaffold188.g19134.t1"/>
    </source>
</evidence>
<dbReference type="WBParaSite" id="ACRNAN_scaffold188.g19134.t1">
    <property type="protein sequence ID" value="ACRNAN_scaffold188.g19134.t1"/>
    <property type="gene ID" value="ACRNAN_scaffold188.g19134"/>
</dbReference>
<sequence length="1305" mass="151199">MENNIITIRADVWLHDTCLVCQTKHSTTDEKLIHEQDTVHNKKVVVYDFISKELSCLVPCSTKSKLFERYCRSGTPVTGLECICELSFSWSSTPFWACTICYVAGYISSGSAETHLLSSFHKRNYISEYHPTEFANMIRIQEKSDVSKHSAIEHEIIMRILCSNEDQNPLVYEIHERSREWVFQKLGLNEEDSRLAYTLEPVSDEHQMMYCQVCGESFLSFEGDEALQKSWSIHLSTQSHQRCQLLISNISELPKEKRYESEFPSEIKINNEMAWVDENGIFYGPTCGVEQLISFGDTEYFCCLCFCLISKEDCTKHLRCETHIERFLRRSNSSRLLNISYSTTERRHETFMELLQSDRGNKSFDATPMFTPLFLRNFSLPESRVFVETKLSEENFGDHSAYWCHVCMKYVKKLGPEAWEDHIYEEEHFTWIVKRTLIHLEKEFFVNKWMVLPNVPRQRVERWEEKVIGKETLLVQNHCEFGLEWLAFDAIKSEYVCQCCSIIYAESETESVVYHARSFDHILRVLHLSDSQIKSVLWKSEDTNRQKELLLEYLHLTFISPEAQVQVYDPHLAFSLNGRALIPTKLLSLATLEPKNRKAFEEKCEDLSCIGLNIALNATHLEIRNINKKVIIFYCQDCRQTFSAFLDRLETIWTDHLLSKSHWERKNVFKSNQLNENSKLPTPSPLTVWPFDQPSNKKKMTWKWNSEKRCYQFVYTRIGLKDISHRNNFTHGSADFFCTLCAKTFPLEQNSLEDHARSFEHTFFYVHKYRSLEVPDLEDILLDKEKTVILKRKNIRRLFAKILKGAENEDLSIPVYDLLQISKPKYKDVAQAIDLDELHFSSIDEIETVKKKLLTFETQQSLMLQGLQCRNVQQQQPPPKIEAVDGKLTLDNEAQKILDESLYNEMDEIKNEENEKQEQQKKPISSMPKTSVSVGQPEGKSSSSKDGALPKPKLNRKSSPLRKPIPLRKRPISPLRKRPISLRVRTVSQSRKSPSPLAIQPALVKKEFLPSKRRASLEKRYVAYKPIGVPKPGSSSTTARDRFRRGRSRDQDSKRHRFVSRNRSPQRNLQHISHAKPPSLRPRSPSPMDISPDRSPRKVIQNVSTDRRVTPQMFPSKNATKSTWEAPVENNQTDVMRQSTIDVNSLLNRHSFNEQLPPAPTILAQKPVKQPGTFDYRFPLSTSIPPAPTNILPPPPSNTFSSPPLTMPFGLWPPAPYGMGQPSANLRPPPFQPQIWGSPSKKPVEKEETMIDPMYVKMEFYRPDLQRMRTSKELIDYVVGQGFDRISNDDPPLLFNNSSFCISNT</sequence>
<feature type="compositionally biased region" description="Polar residues" evidence="1">
    <location>
        <begin position="1061"/>
        <end position="1071"/>
    </location>
</feature>
<feature type="region of interest" description="Disordered" evidence="1">
    <location>
        <begin position="912"/>
        <end position="998"/>
    </location>
</feature>
<evidence type="ECO:0000256" key="1">
    <source>
        <dbReference type="SAM" id="MobiDB-lite"/>
    </source>
</evidence>